<dbReference type="InterPro" id="IPR036775">
    <property type="entry name" value="DNA_pol_Y-fam_lit_finger_sf"/>
</dbReference>
<dbReference type="PROSITE" id="PS50173">
    <property type="entry name" value="UMUC"/>
    <property type="match status" value="1"/>
</dbReference>
<dbReference type="InterPro" id="IPR025188">
    <property type="entry name" value="DUF4113"/>
</dbReference>
<dbReference type="SUPFAM" id="SSF56672">
    <property type="entry name" value="DNA/RNA polymerases"/>
    <property type="match status" value="1"/>
</dbReference>
<sequence length="429" mass="47215">MAEARRFALVDCNNFYASCEKLFAPTLAGRPVVVLSNNDGCVVARSAEAKAIGIAMGVPWFKIAATAESQGVVALSSNYALYADMSNRVVEVLSAFTPDLEVYSIDESFLDLSGFRHLDLVTYACQIRKRVARWVGLPVCVGIGPTKTLAKLANHFAKKRPSFEGVCDLMSLDEPTLAHLFSETPVDEVWGVGRRIATRLSEMGIETVEALRRSDPVWIREQFSVVLSRTVRELNGASCLSLEAVTPPKQQIMASRSFGSLVFDVEDLREALAHHVSRAAEKLRFQGDEAGALTVMIRTNAFKPAEPQYQRTVTLPLATPTSDTLHLIAVAHRILDDIFRPGFAYHKAGIMLSELRPTTAQQANLFGLPPQDARRQAAMLAMDEINRKWGRGTVRASAAGHRAGWQMRRDRLSPAYTTSWSDLPTALAL</sequence>
<dbReference type="InterPro" id="IPR050116">
    <property type="entry name" value="DNA_polymerase-Y"/>
</dbReference>
<organism evidence="7 8">
    <name type="scientific">Thauera mechernichensis</name>
    <dbReference type="NCBI Taxonomy" id="82788"/>
    <lineage>
        <taxon>Bacteria</taxon>
        <taxon>Pseudomonadati</taxon>
        <taxon>Pseudomonadota</taxon>
        <taxon>Betaproteobacteria</taxon>
        <taxon>Rhodocyclales</taxon>
        <taxon>Zoogloeaceae</taxon>
        <taxon>Thauera</taxon>
    </lineage>
</organism>
<dbReference type="InterPro" id="IPR017961">
    <property type="entry name" value="DNA_pol_Y-fam_little_finger"/>
</dbReference>
<comment type="similarity">
    <text evidence="1">Belongs to the DNA polymerase type-Y family.</text>
</comment>
<dbReference type="Gene3D" id="1.10.150.20">
    <property type="entry name" value="5' to 3' exonuclease, C-terminal subdomain"/>
    <property type="match status" value="1"/>
</dbReference>
<keyword evidence="8" id="KW-1185">Reference proteome</keyword>
<dbReference type="CDD" id="cd01700">
    <property type="entry name" value="PolY_Pol_V_umuC"/>
    <property type="match status" value="1"/>
</dbReference>
<dbReference type="Proteomes" id="UP001597158">
    <property type="component" value="Unassembled WGS sequence"/>
</dbReference>
<proteinExistence type="inferred from homology"/>
<evidence type="ECO:0000256" key="3">
    <source>
        <dbReference type="ARBA" id="ARBA00023199"/>
    </source>
</evidence>
<keyword evidence="2" id="KW-0227">DNA damage</keyword>
<reference evidence="8" key="1">
    <citation type="journal article" date="2019" name="Int. J. Syst. Evol. Microbiol.">
        <title>The Global Catalogue of Microorganisms (GCM) 10K type strain sequencing project: providing services to taxonomists for standard genome sequencing and annotation.</title>
        <authorList>
            <consortium name="The Broad Institute Genomics Platform"/>
            <consortium name="The Broad Institute Genome Sequencing Center for Infectious Disease"/>
            <person name="Wu L."/>
            <person name="Ma J."/>
        </authorList>
    </citation>
    <scope>NUCLEOTIDE SEQUENCE [LARGE SCALE GENOMIC DNA]</scope>
    <source>
        <strain evidence="8">CCUG 48884</strain>
    </source>
</reference>
<dbReference type="Gene3D" id="3.40.1170.60">
    <property type="match status" value="1"/>
</dbReference>
<evidence type="ECO:0000256" key="5">
    <source>
        <dbReference type="ARBA" id="ARBA00023236"/>
    </source>
</evidence>
<protein>
    <submittedName>
        <fullName evidence="7">Y-family DNA polymerase</fullName>
    </submittedName>
</protein>
<evidence type="ECO:0000313" key="8">
    <source>
        <dbReference type="Proteomes" id="UP001597158"/>
    </source>
</evidence>
<dbReference type="Pfam" id="PF11799">
    <property type="entry name" value="IMS_C"/>
    <property type="match status" value="1"/>
</dbReference>
<dbReference type="Gene3D" id="3.30.1490.100">
    <property type="entry name" value="DNA polymerase, Y-family, little finger domain"/>
    <property type="match status" value="1"/>
</dbReference>
<keyword evidence="5" id="KW-0742">SOS response</keyword>
<evidence type="ECO:0000259" key="6">
    <source>
        <dbReference type="PROSITE" id="PS50173"/>
    </source>
</evidence>
<dbReference type="PANTHER" id="PTHR11076">
    <property type="entry name" value="DNA REPAIR POLYMERASE UMUC / TRANSFERASE FAMILY MEMBER"/>
    <property type="match status" value="1"/>
</dbReference>
<name>A0ABW3WDX3_9RHOO</name>
<dbReference type="PANTHER" id="PTHR11076:SF34">
    <property type="entry name" value="PROTEIN UMUC"/>
    <property type="match status" value="1"/>
</dbReference>
<evidence type="ECO:0000313" key="7">
    <source>
        <dbReference type="EMBL" id="MFD1263284.1"/>
    </source>
</evidence>
<accession>A0ABW3WDX3</accession>
<gene>
    <name evidence="7" type="ORF">ACFQ4M_06775</name>
</gene>
<dbReference type="InterPro" id="IPR043502">
    <property type="entry name" value="DNA/RNA_pol_sf"/>
</dbReference>
<dbReference type="NCBIfam" id="NF002955">
    <property type="entry name" value="PRK03609.1"/>
    <property type="match status" value="1"/>
</dbReference>
<keyword evidence="4" id="KW-0234">DNA repair</keyword>
<evidence type="ECO:0000256" key="2">
    <source>
        <dbReference type="ARBA" id="ARBA00022763"/>
    </source>
</evidence>
<evidence type="ECO:0000256" key="4">
    <source>
        <dbReference type="ARBA" id="ARBA00023204"/>
    </source>
</evidence>
<comment type="caution">
    <text evidence="7">The sequence shown here is derived from an EMBL/GenBank/DDBJ whole genome shotgun (WGS) entry which is preliminary data.</text>
</comment>
<dbReference type="InterPro" id="IPR001126">
    <property type="entry name" value="UmuC"/>
</dbReference>
<dbReference type="EMBL" id="JBHTMC010000013">
    <property type="protein sequence ID" value="MFD1263284.1"/>
    <property type="molecule type" value="Genomic_DNA"/>
</dbReference>
<dbReference type="InterPro" id="IPR043128">
    <property type="entry name" value="Rev_trsase/Diguanyl_cyclase"/>
</dbReference>
<feature type="domain" description="UmuC" evidence="6">
    <location>
        <begin position="7"/>
        <end position="193"/>
    </location>
</feature>
<keyword evidence="3" id="KW-0741">SOS mutagenesis</keyword>
<dbReference type="RefSeq" id="WP_002930975.1">
    <property type="nucleotide sequence ID" value="NZ_JARQZE010000007.1"/>
</dbReference>
<dbReference type="Pfam" id="PF00817">
    <property type="entry name" value="IMS"/>
    <property type="match status" value="1"/>
</dbReference>
<evidence type="ECO:0000256" key="1">
    <source>
        <dbReference type="ARBA" id="ARBA00010945"/>
    </source>
</evidence>
<dbReference type="Pfam" id="PF13438">
    <property type="entry name" value="DUF4113"/>
    <property type="match status" value="1"/>
</dbReference>
<dbReference type="Gene3D" id="3.30.70.270">
    <property type="match status" value="1"/>
</dbReference>